<evidence type="ECO:0008006" key="3">
    <source>
        <dbReference type="Google" id="ProtNLM"/>
    </source>
</evidence>
<dbReference type="OrthoDB" id="8779418at2"/>
<name>A0A1X7DYK6_TRICW</name>
<dbReference type="AlphaFoldDB" id="A0A1X7DYK6"/>
<sequence>MMKIYPIRRVTIGRFAELSGYTEKAIRGKIHDGTWEKDRVCVKAPDGRILVNIDGFNEWVEGSIGIDWQAMRERLR</sequence>
<reference evidence="2" key="1">
    <citation type="submission" date="2017-04" db="EMBL/GenBank/DDBJ databases">
        <authorList>
            <person name="Varghese N."/>
            <person name="Submissions S."/>
        </authorList>
    </citation>
    <scope>NUCLEOTIDE SEQUENCE [LARGE SCALE GENOMIC DNA]</scope>
    <source>
        <strain evidence="2">Ballard 720</strain>
    </source>
</reference>
<dbReference type="EMBL" id="FXAH01000004">
    <property type="protein sequence ID" value="SMF24004.1"/>
    <property type="molecule type" value="Genomic_DNA"/>
</dbReference>
<keyword evidence="2" id="KW-1185">Reference proteome</keyword>
<proteinExistence type="predicted"/>
<accession>A0A1X7DYK6</accession>
<dbReference type="STRING" id="28094.SAMN06295900_104246"/>
<organism evidence="1 2">
    <name type="scientific">Trinickia caryophylli</name>
    <name type="common">Paraburkholderia caryophylli</name>
    <dbReference type="NCBI Taxonomy" id="28094"/>
    <lineage>
        <taxon>Bacteria</taxon>
        <taxon>Pseudomonadati</taxon>
        <taxon>Pseudomonadota</taxon>
        <taxon>Betaproteobacteria</taxon>
        <taxon>Burkholderiales</taxon>
        <taxon>Burkholderiaceae</taxon>
        <taxon>Trinickia</taxon>
    </lineage>
</organism>
<dbReference type="RefSeq" id="WP_085226954.1">
    <property type="nucleotide sequence ID" value="NZ_BSQD01000005.1"/>
</dbReference>
<protein>
    <recommendedName>
        <fullName evidence="3">Excisionase</fullName>
    </recommendedName>
</protein>
<gene>
    <name evidence="1" type="ORF">SAMN06295900_104246</name>
</gene>
<dbReference type="GeneID" id="95551482"/>
<evidence type="ECO:0000313" key="2">
    <source>
        <dbReference type="Proteomes" id="UP000192911"/>
    </source>
</evidence>
<dbReference type="Proteomes" id="UP000192911">
    <property type="component" value="Unassembled WGS sequence"/>
</dbReference>
<evidence type="ECO:0000313" key="1">
    <source>
        <dbReference type="EMBL" id="SMF24004.1"/>
    </source>
</evidence>